<dbReference type="InterPro" id="IPR011333">
    <property type="entry name" value="SKP1/BTB/POZ_sf"/>
</dbReference>
<evidence type="ECO:0000256" key="1">
    <source>
        <dbReference type="SAM" id="MobiDB-lite"/>
    </source>
</evidence>
<dbReference type="EMBL" id="BRYA01000571">
    <property type="protein sequence ID" value="GMI23586.1"/>
    <property type="molecule type" value="Genomic_DNA"/>
</dbReference>
<dbReference type="PANTHER" id="PTHR20946">
    <property type="entry name" value="SANT AND BTB DOMAIN REGULATOR OF CLASS SWITCH RECOMBINATION"/>
    <property type="match status" value="1"/>
</dbReference>
<dbReference type="Proteomes" id="UP001165065">
    <property type="component" value="Unassembled WGS sequence"/>
</dbReference>
<dbReference type="AlphaFoldDB" id="A0A9W7L2V5"/>
<organism evidence="3 4">
    <name type="scientific">Triparma columacea</name>
    <dbReference type="NCBI Taxonomy" id="722753"/>
    <lineage>
        <taxon>Eukaryota</taxon>
        <taxon>Sar</taxon>
        <taxon>Stramenopiles</taxon>
        <taxon>Ochrophyta</taxon>
        <taxon>Bolidophyceae</taxon>
        <taxon>Parmales</taxon>
        <taxon>Triparmaceae</taxon>
        <taxon>Triparma</taxon>
    </lineage>
</organism>
<dbReference type="Pfam" id="PF11822">
    <property type="entry name" value="BTB_SANBR"/>
    <property type="match status" value="1"/>
</dbReference>
<evidence type="ECO:0000313" key="4">
    <source>
        <dbReference type="Proteomes" id="UP001165065"/>
    </source>
</evidence>
<protein>
    <recommendedName>
        <fullName evidence="2">SANT and BTB domain-containing protein</fullName>
    </recommendedName>
</protein>
<evidence type="ECO:0000313" key="3">
    <source>
        <dbReference type="EMBL" id="GMI23586.1"/>
    </source>
</evidence>
<dbReference type="InterPro" id="IPR045902">
    <property type="entry name" value="SANBR-like"/>
</dbReference>
<dbReference type="OrthoDB" id="550012at2759"/>
<feature type="compositionally biased region" description="Polar residues" evidence="1">
    <location>
        <begin position="71"/>
        <end position="80"/>
    </location>
</feature>
<dbReference type="InterPro" id="IPR021777">
    <property type="entry name" value="SANBR_BTB"/>
</dbReference>
<keyword evidence="4" id="KW-1185">Reference proteome</keyword>
<dbReference type="PANTHER" id="PTHR20946:SF0">
    <property type="entry name" value="SANT AND BTB DOMAIN REGULATOR OF CLASS SWITCH RECOMBINATION"/>
    <property type="match status" value="1"/>
</dbReference>
<gene>
    <name evidence="3" type="ORF">TrCOL_g11293</name>
</gene>
<reference evidence="4" key="1">
    <citation type="journal article" date="2023" name="Commun. Biol.">
        <title>Genome analysis of Parmales, the sister group of diatoms, reveals the evolutionary specialization of diatoms from phago-mixotrophs to photoautotrophs.</title>
        <authorList>
            <person name="Ban H."/>
            <person name="Sato S."/>
            <person name="Yoshikawa S."/>
            <person name="Yamada K."/>
            <person name="Nakamura Y."/>
            <person name="Ichinomiya M."/>
            <person name="Sato N."/>
            <person name="Blanc-Mathieu R."/>
            <person name="Endo H."/>
            <person name="Kuwata A."/>
            <person name="Ogata H."/>
        </authorList>
    </citation>
    <scope>NUCLEOTIDE SEQUENCE [LARGE SCALE GENOMIC DNA]</scope>
</reference>
<sequence length="796" mass="86791">MSSLRLSGEKLDYDEDGVASVFEEKNEVQLGGDHEESHFVVSKIDSDQSNDEQRSVWNNLQVLDRGPGSKGVSSHQQSIHDNGAGPKSYSNDGADDSIVIHIYDESRGVKKDFDCSRKLLLKHMKYFKSYIPEQEVPENGVATDADDIDISVHCDIYIFEFLVGYMKSPRIAPKFETSSVVSILISSEFLQMDELVVKCLRFIAQNLGAILLLPVDLTCVSDAMCAKLAKLCPAEALVGAVDKKGKLLPRLYKKRLEIDFREKSPRSGSSSANVRRSSTNSSCLICCRHCYRLFPETEVAVNGGYIRCQTKSVSVAVGFHGELVGRECEPVDEWSLTNFVASLRRQQLEWSNIYWMLWSAAHMLRLEDGGLVPSDSESSCLCHVKSPTFAVTTASSAEVGLWGVYPCCGETALKLNPWELKSERGCEATASRLAPVVGPNSSQPLGGREQFSNDESRVRIAAKARKFLGSGYGTMFRKEIKVALDELAQSAIPSAPTAPVGRANSGSGNNWALVRSTVNSRGYSGASGTALSNKRVSSLGTKGVGGWKTELNPQKESFVCTTSTKASMHVKRHAVFVNTPLVYRTDAAKYMGSANGKLKGSNSLGKQRSAAQIGGASRFVGSEGFIRFASSRGASINTERYLFAVGESTDLARGARGGAPEEESKSNLFTEGFRSMVDNDDATVPAPRKTNLALNEPVRGLDQSQREALTRATSSNIALMMDASKRTSWYSDATRQSDVERLRQISSQLASLRSGYDVAEKQLSTGKGSMVKSKSNFVRGGSWRSGFTINNKEFSV</sequence>
<feature type="region of interest" description="Disordered" evidence="1">
    <location>
        <begin position="66"/>
        <end position="91"/>
    </location>
</feature>
<accession>A0A9W7L2V5</accession>
<evidence type="ECO:0000259" key="2">
    <source>
        <dbReference type="Pfam" id="PF11822"/>
    </source>
</evidence>
<feature type="domain" description="SANT and BTB" evidence="2">
    <location>
        <begin position="98"/>
        <end position="200"/>
    </location>
</feature>
<comment type="caution">
    <text evidence="3">The sequence shown here is derived from an EMBL/GenBank/DDBJ whole genome shotgun (WGS) entry which is preliminary data.</text>
</comment>
<name>A0A9W7L2V5_9STRA</name>
<dbReference type="Gene3D" id="3.30.710.10">
    <property type="entry name" value="Potassium Channel Kv1.1, Chain A"/>
    <property type="match status" value="1"/>
</dbReference>
<dbReference type="SUPFAM" id="SSF54695">
    <property type="entry name" value="POZ domain"/>
    <property type="match status" value="1"/>
</dbReference>
<proteinExistence type="predicted"/>